<feature type="region of interest" description="Disordered" evidence="1">
    <location>
        <begin position="1"/>
        <end position="85"/>
    </location>
</feature>
<name>A0AA39IQV1_9BILA</name>
<dbReference type="Proteomes" id="UP001175271">
    <property type="component" value="Unassembled WGS sequence"/>
</dbReference>
<comment type="caution">
    <text evidence="2">The sequence shown here is derived from an EMBL/GenBank/DDBJ whole genome shotgun (WGS) entry which is preliminary data.</text>
</comment>
<feature type="compositionally biased region" description="Polar residues" evidence="1">
    <location>
        <begin position="42"/>
        <end position="51"/>
    </location>
</feature>
<dbReference type="EMBL" id="JAUCMV010000001">
    <property type="protein sequence ID" value="KAK0428160.1"/>
    <property type="molecule type" value="Genomic_DNA"/>
</dbReference>
<gene>
    <name evidence="2" type="ORF">QR680_010642</name>
</gene>
<accession>A0AA39IQV1</accession>
<proteinExistence type="predicted"/>
<keyword evidence="3" id="KW-1185">Reference proteome</keyword>
<reference evidence="2" key="1">
    <citation type="submission" date="2023-06" db="EMBL/GenBank/DDBJ databases">
        <title>Genomic analysis of the entomopathogenic nematode Steinernema hermaphroditum.</title>
        <authorList>
            <person name="Schwarz E.M."/>
            <person name="Heppert J.K."/>
            <person name="Baniya A."/>
            <person name="Schwartz H.T."/>
            <person name="Tan C.-H."/>
            <person name="Antoshechkin I."/>
            <person name="Sternberg P.W."/>
            <person name="Goodrich-Blair H."/>
            <person name="Dillman A.R."/>
        </authorList>
    </citation>
    <scope>NUCLEOTIDE SEQUENCE</scope>
    <source>
        <strain evidence="2">PS9179</strain>
        <tissue evidence="2">Whole animal</tissue>
    </source>
</reference>
<protein>
    <submittedName>
        <fullName evidence="2">Uncharacterized protein</fullName>
    </submittedName>
</protein>
<feature type="region of interest" description="Disordered" evidence="1">
    <location>
        <begin position="181"/>
        <end position="203"/>
    </location>
</feature>
<evidence type="ECO:0000256" key="1">
    <source>
        <dbReference type="SAM" id="MobiDB-lite"/>
    </source>
</evidence>
<evidence type="ECO:0000313" key="2">
    <source>
        <dbReference type="EMBL" id="KAK0428160.1"/>
    </source>
</evidence>
<sequence length="214" mass="24303">MKRTYGQARGDDMQAAGSSKGSRAFRPPQIPGADVSFVLPQLPSQRSSRTLFPQEPAKIQSPRRTQSHSQRSKCDTPSKRLKRNSTTVINNSKKAFNEFLDRSPQPEPPLPPSIVRKLATCSLVEKMEFHDVFDSMDRISRKCYGIENGTEAVKSIQQKTRELYADKLKDEKRKILVWGSVVPDESAEDDNNQQPEQEGSSHSAAHYKKYCYWD</sequence>
<feature type="compositionally biased region" description="Polar residues" evidence="1">
    <location>
        <begin position="192"/>
        <end position="203"/>
    </location>
</feature>
<evidence type="ECO:0000313" key="3">
    <source>
        <dbReference type="Proteomes" id="UP001175271"/>
    </source>
</evidence>
<dbReference type="AlphaFoldDB" id="A0AA39IQV1"/>
<organism evidence="2 3">
    <name type="scientific">Steinernema hermaphroditum</name>
    <dbReference type="NCBI Taxonomy" id="289476"/>
    <lineage>
        <taxon>Eukaryota</taxon>
        <taxon>Metazoa</taxon>
        <taxon>Ecdysozoa</taxon>
        <taxon>Nematoda</taxon>
        <taxon>Chromadorea</taxon>
        <taxon>Rhabditida</taxon>
        <taxon>Tylenchina</taxon>
        <taxon>Panagrolaimomorpha</taxon>
        <taxon>Strongyloidoidea</taxon>
        <taxon>Steinernematidae</taxon>
        <taxon>Steinernema</taxon>
    </lineage>
</organism>